<evidence type="ECO:0008006" key="4">
    <source>
        <dbReference type="Google" id="ProtNLM"/>
    </source>
</evidence>
<keyword evidence="1" id="KW-0732">Signal</keyword>
<dbReference type="Proteomes" id="UP001175226">
    <property type="component" value="Unassembled WGS sequence"/>
</dbReference>
<gene>
    <name evidence="2" type="ORF">EV421DRAFT_1252261</name>
</gene>
<evidence type="ECO:0000256" key="1">
    <source>
        <dbReference type="SAM" id="SignalP"/>
    </source>
</evidence>
<proteinExistence type="predicted"/>
<dbReference type="EMBL" id="JAUEPT010000065">
    <property type="protein sequence ID" value="KAK0435169.1"/>
    <property type="molecule type" value="Genomic_DNA"/>
</dbReference>
<organism evidence="2 3">
    <name type="scientific">Armillaria borealis</name>
    <dbReference type="NCBI Taxonomy" id="47425"/>
    <lineage>
        <taxon>Eukaryota</taxon>
        <taxon>Fungi</taxon>
        <taxon>Dikarya</taxon>
        <taxon>Basidiomycota</taxon>
        <taxon>Agaricomycotina</taxon>
        <taxon>Agaricomycetes</taxon>
        <taxon>Agaricomycetidae</taxon>
        <taxon>Agaricales</taxon>
        <taxon>Marasmiineae</taxon>
        <taxon>Physalacriaceae</taxon>
        <taxon>Armillaria</taxon>
    </lineage>
</organism>
<accession>A0AA39MIQ4</accession>
<reference evidence="2" key="1">
    <citation type="submission" date="2023-06" db="EMBL/GenBank/DDBJ databases">
        <authorList>
            <consortium name="Lawrence Berkeley National Laboratory"/>
            <person name="Ahrendt S."/>
            <person name="Sahu N."/>
            <person name="Indic B."/>
            <person name="Wong-Bajracharya J."/>
            <person name="Merenyi Z."/>
            <person name="Ke H.-M."/>
            <person name="Monk M."/>
            <person name="Kocsube S."/>
            <person name="Drula E."/>
            <person name="Lipzen A."/>
            <person name="Balint B."/>
            <person name="Henrissat B."/>
            <person name="Andreopoulos B."/>
            <person name="Martin F.M."/>
            <person name="Harder C.B."/>
            <person name="Rigling D."/>
            <person name="Ford K.L."/>
            <person name="Foster G.D."/>
            <person name="Pangilinan J."/>
            <person name="Papanicolaou A."/>
            <person name="Barry K."/>
            <person name="LaButti K."/>
            <person name="Viragh M."/>
            <person name="Koriabine M."/>
            <person name="Yan M."/>
            <person name="Riley R."/>
            <person name="Champramary S."/>
            <person name="Plett K.L."/>
            <person name="Tsai I.J."/>
            <person name="Slot J."/>
            <person name="Sipos G."/>
            <person name="Plett J."/>
            <person name="Nagy L.G."/>
            <person name="Grigoriev I.V."/>
        </authorList>
    </citation>
    <scope>NUCLEOTIDE SEQUENCE</scope>
    <source>
        <strain evidence="2">FPL87.14</strain>
    </source>
</reference>
<keyword evidence="3" id="KW-1185">Reference proteome</keyword>
<comment type="caution">
    <text evidence="2">The sequence shown here is derived from an EMBL/GenBank/DDBJ whole genome shotgun (WGS) entry which is preliminary data.</text>
</comment>
<sequence length="108" mass="12167">MTWWCVGKKRAHFSFLFLLLHLQSNTSSCRNSSTGDPFAMLWNRWMVMHCQQSYMSALQGMKSPNDGKTIASHLWSSCHGTGTEKTCGFHVNAQDFLLSFICTEAPTG</sequence>
<protein>
    <recommendedName>
        <fullName evidence="4">Secreted protein</fullName>
    </recommendedName>
</protein>
<feature type="signal peptide" evidence="1">
    <location>
        <begin position="1"/>
        <end position="28"/>
    </location>
</feature>
<evidence type="ECO:0000313" key="2">
    <source>
        <dbReference type="EMBL" id="KAK0435169.1"/>
    </source>
</evidence>
<dbReference type="AlphaFoldDB" id="A0AA39MIQ4"/>
<name>A0AA39MIQ4_9AGAR</name>
<feature type="chain" id="PRO_5041254709" description="Secreted protein" evidence="1">
    <location>
        <begin position="29"/>
        <end position="108"/>
    </location>
</feature>
<evidence type="ECO:0000313" key="3">
    <source>
        <dbReference type="Proteomes" id="UP001175226"/>
    </source>
</evidence>